<protein>
    <submittedName>
        <fullName evidence="1">Uncharacterized protein</fullName>
    </submittedName>
</protein>
<evidence type="ECO:0000313" key="1">
    <source>
        <dbReference type="EMBL" id="JAH82510.1"/>
    </source>
</evidence>
<sequence length="30" mass="3301">MKSSPSSCGLMSYEHSLNSVVNRSVLLFRA</sequence>
<dbReference type="AlphaFoldDB" id="A0A0E9VYV9"/>
<reference evidence="1" key="1">
    <citation type="submission" date="2014-11" db="EMBL/GenBank/DDBJ databases">
        <authorList>
            <person name="Amaro Gonzalez C."/>
        </authorList>
    </citation>
    <scope>NUCLEOTIDE SEQUENCE</scope>
</reference>
<accession>A0A0E9VYV9</accession>
<reference evidence="1" key="2">
    <citation type="journal article" date="2015" name="Fish Shellfish Immunol.">
        <title>Early steps in the European eel (Anguilla anguilla)-Vibrio vulnificus interaction in the gills: Role of the RtxA13 toxin.</title>
        <authorList>
            <person name="Callol A."/>
            <person name="Pajuelo D."/>
            <person name="Ebbesson L."/>
            <person name="Teles M."/>
            <person name="MacKenzie S."/>
            <person name="Amaro C."/>
        </authorList>
    </citation>
    <scope>NUCLEOTIDE SEQUENCE</scope>
</reference>
<dbReference type="EMBL" id="GBXM01026067">
    <property type="protein sequence ID" value="JAH82510.1"/>
    <property type="molecule type" value="Transcribed_RNA"/>
</dbReference>
<name>A0A0E9VYV9_ANGAN</name>
<proteinExistence type="predicted"/>
<organism evidence="1">
    <name type="scientific">Anguilla anguilla</name>
    <name type="common">European freshwater eel</name>
    <name type="synonym">Muraena anguilla</name>
    <dbReference type="NCBI Taxonomy" id="7936"/>
    <lineage>
        <taxon>Eukaryota</taxon>
        <taxon>Metazoa</taxon>
        <taxon>Chordata</taxon>
        <taxon>Craniata</taxon>
        <taxon>Vertebrata</taxon>
        <taxon>Euteleostomi</taxon>
        <taxon>Actinopterygii</taxon>
        <taxon>Neopterygii</taxon>
        <taxon>Teleostei</taxon>
        <taxon>Anguilliformes</taxon>
        <taxon>Anguillidae</taxon>
        <taxon>Anguilla</taxon>
    </lineage>
</organism>